<dbReference type="EMBL" id="JAODOP010000004">
    <property type="protein sequence ID" value="MEF3833639.1"/>
    <property type="molecule type" value="Genomic_DNA"/>
</dbReference>
<organism evidence="1 2">
    <name type="scientific">Flavivirga spongiicola</name>
    <dbReference type="NCBI Taxonomy" id="421621"/>
    <lineage>
        <taxon>Bacteria</taxon>
        <taxon>Pseudomonadati</taxon>
        <taxon>Bacteroidota</taxon>
        <taxon>Flavobacteriia</taxon>
        <taxon>Flavobacteriales</taxon>
        <taxon>Flavobacteriaceae</taxon>
        <taxon>Flavivirga</taxon>
    </lineage>
</organism>
<dbReference type="Proteomes" id="UP001337305">
    <property type="component" value="Unassembled WGS sequence"/>
</dbReference>
<gene>
    <name evidence="1" type="ORF">N1F79_10900</name>
</gene>
<protein>
    <submittedName>
        <fullName evidence="1">Uncharacterized protein</fullName>
    </submittedName>
</protein>
<comment type="caution">
    <text evidence="1">The sequence shown here is derived from an EMBL/GenBank/DDBJ whole genome shotgun (WGS) entry which is preliminary data.</text>
</comment>
<evidence type="ECO:0000313" key="1">
    <source>
        <dbReference type="EMBL" id="MEF3833639.1"/>
    </source>
</evidence>
<dbReference type="RefSeq" id="WP_303305979.1">
    <property type="nucleotide sequence ID" value="NZ_JAODOP010000004.1"/>
</dbReference>
<reference evidence="1 2" key="1">
    <citation type="submission" date="2022-09" db="EMBL/GenBank/DDBJ databases">
        <title>Genome sequencing of Flavivirga sp. MEBiC05379.</title>
        <authorList>
            <person name="Oh H.-M."/>
            <person name="Kwon K.K."/>
            <person name="Park M.J."/>
            <person name="Yang S.-H."/>
        </authorList>
    </citation>
    <scope>NUCLEOTIDE SEQUENCE [LARGE SCALE GENOMIC DNA]</scope>
    <source>
        <strain evidence="1 2">MEBiC05379</strain>
    </source>
</reference>
<evidence type="ECO:0000313" key="2">
    <source>
        <dbReference type="Proteomes" id="UP001337305"/>
    </source>
</evidence>
<name>A0ABU7XT63_9FLAO</name>
<keyword evidence="2" id="KW-1185">Reference proteome</keyword>
<proteinExistence type="predicted"/>
<accession>A0ABU7XT63</accession>
<sequence>MTEEVIRKLILLKQSPADERVDHIALLYEIYWEFSNGISELKPVAMFYLNGFDNLPALKEKKLWNLDKYNEIMKPFFDSHSELKKLVNDLLKSRSNIF</sequence>